<dbReference type="EMBL" id="CM046397">
    <property type="protein sequence ID" value="KAI8534761.1"/>
    <property type="molecule type" value="Genomic_DNA"/>
</dbReference>
<comment type="caution">
    <text evidence="1">The sequence shown here is derived from an EMBL/GenBank/DDBJ whole genome shotgun (WGS) entry which is preliminary data.</text>
</comment>
<reference evidence="1" key="1">
    <citation type="submission" date="2022-02" db="EMBL/GenBank/DDBJ databases">
        <title>Plant Genome Project.</title>
        <authorList>
            <person name="Zhang R.-G."/>
        </authorList>
    </citation>
    <scope>NUCLEOTIDE SEQUENCE</scope>
    <source>
        <strain evidence="1">AT1</strain>
    </source>
</reference>
<dbReference type="Proteomes" id="UP001062846">
    <property type="component" value="Chromosome 10"/>
</dbReference>
<evidence type="ECO:0000313" key="2">
    <source>
        <dbReference type="Proteomes" id="UP001062846"/>
    </source>
</evidence>
<name>A0ACC0M185_RHOML</name>
<gene>
    <name evidence="1" type="ORF">RHMOL_Rhmol10G0121900</name>
</gene>
<proteinExistence type="predicted"/>
<accession>A0ACC0M185</accession>
<organism evidence="1 2">
    <name type="scientific">Rhododendron molle</name>
    <name type="common">Chinese azalea</name>
    <name type="synonym">Azalea mollis</name>
    <dbReference type="NCBI Taxonomy" id="49168"/>
    <lineage>
        <taxon>Eukaryota</taxon>
        <taxon>Viridiplantae</taxon>
        <taxon>Streptophyta</taxon>
        <taxon>Embryophyta</taxon>
        <taxon>Tracheophyta</taxon>
        <taxon>Spermatophyta</taxon>
        <taxon>Magnoliopsida</taxon>
        <taxon>eudicotyledons</taxon>
        <taxon>Gunneridae</taxon>
        <taxon>Pentapetalae</taxon>
        <taxon>asterids</taxon>
        <taxon>Ericales</taxon>
        <taxon>Ericaceae</taxon>
        <taxon>Ericoideae</taxon>
        <taxon>Rhodoreae</taxon>
        <taxon>Rhododendron</taxon>
    </lineage>
</organism>
<protein>
    <submittedName>
        <fullName evidence="1">Uncharacterized protein</fullName>
    </submittedName>
</protein>
<evidence type="ECO:0000313" key="1">
    <source>
        <dbReference type="EMBL" id="KAI8534761.1"/>
    </source>
</evidence>
<sequence length="264" mass="29822">MARTVKSWLQLSLKLFNLIIGVTGVAMNLYSIWMVRAWQLDMDGSSSDDPKFSLPWFIHTFLGIGIALCAITCIGHIAAHTANRHCLSCDFPEDPSGRFDDFVKSNFDICKWIGWLLVLAQVWEAALQAEKDEEAIKPRQCEDLNNLEHYLPREKLERLFVVSIKLLTENANLIKSCQEFSSDYFCKDLPPLLRKDEGLVLSWARKIIAFYSLLCGAKHSGKNLPSGVFCNSATGSSCNFEELAVLAMVGERFGLPVYHFRCDM</sequence>
<keyword evidence="2" id="KW-1185">Reference proteome</keyword>